<accession>A0ABY7H378</accession>
<keyword evidence="2" id="KW-0472">Membrane</keyword>
<evidence type="ECO:0000313" key="6">
    <source>
        <dbReference type="Proteomes" id="UP001164459"/>
    </source>
</evidence>
<sequence>MYALCRRRLPALLAAFVVCAIVTHAPVAEARKERIKKPKKPKGPPKPERIEVGALPALSYDTDLGLGFGVIASVARFSPGFRPYRWRLELLLSANAKRAPGRGIEVPFHDDYLNMDFPGLAGDRLRITARVGFRKFANTGYYGFGNDSVATEPWEGIDPDEDLMAYQAARRYHRFDHIYPLLLFNARIKVWDRSTVLQRRRIEALVGLNTTYNIVRPYPGSLLEQDIAIKAMDTPDGETLAHLLQGTDPHALVVLSAGALFDTRDHEYTPTRGTFTELTVRASPGVQQGLRYAAFSLNSAWYKSFIGEYLSFAVRGVADVIAGDAPFYELTRFGALMPRDGPGGGWSLRGVPRQRYAGKIKLIQNLEVRSMFWKFTIKNNHFTVGAVAFLDAARIWADFGRTELGGVSVDGGTFKLGAGGGLRVRWGETFLVRFDGAYSPTDRTQGFYVDVGHVF</sequence>
<dbReference type="NCBIfam" id="NF047779">
    <property type="entry name" value="Omp85_fam"/>
    <property type="match status" value="1"/>
</dbReference>
<protein>
    <submittedName>
        <fullName evidence="5">BamA/TamA family outer membrane protein</fullName>
    </submittedName>
</protein>
<dbReference type="Pfam" id="PF01103">
    <property type="entry name" value="Omp85"/>
    <property type="match status" value="1"/>
</dbReference>
<keyword evidence="6" id="KW-1185">Reference proteome</keyword>
<keyword evidence="3" id="KW-0732">Signal</keyword>
<evidence type="ECO:0000256" key="2">
    <source>
        <dbReference type="ARBA" id="ARBA00023136"/>
    </source>
</evidence>
<dbReference type="Gene3D" id="2.40.160.50">
    <property type="entry name" value="membrane protein fhac: a member of the omp85/tpsb transporter family"/>
    <property type="match status" value="1"/>
</dbReference>
<evidence type="ECO:0000256" key="3">
    <source>
        <dbReference type="SAM" id="SignalP"/>
    </source>
</evidence>
<dbReference type="EMBL" id="CP114040">
    <property type="protein sequence ID" value="WAS93444.1"/>
    <property type="molecule type" value="Genomic_DNA"/>
</dbReference>
<comment type="subcellular location">
    <subcellularLocation>
        <location evidence="1">Membrane</location>
    </subcellularLocation>
</comment>
<evidence type="ECO:0000259" key="4">
    <source>
        <dbReference type="Pfam" id="PF01103"/>
    </source>
</evidence>
<feature type="chain" id="PRO_5046683349" evidence="3">
    <location>
        <begin position="31"/>
        <end position="455"/>
    </location>
</feature>
<dbReference type="Proteomes" id="UP001164459">
    <property type="component" value="Chromosome"/>
</dbReference>
<proteinExistence type="predicted"/>
<feature type="signal peptide" evidence="3">
    <location>
        <begin position="1"/>
        <end position="30"/>
    </location>
</feature>
<feature type="domain" description="Bacterial surface antigen (D15)" evidence="4">
    <location>
        <begin position="245"/>
        <end position="455"/>
    </location>
</feature>
<dbReference type="RefSeq" id="WP_269035778.1">
    <property type="nucleotide sequence ID" value="NZ_CP114040.1"/>
</dbReference>
<gene>
    <name evidence="5" type="ORF">O0S08_45500</name>
</gene>
<reference evidence="5" key="1">
    <citation type="submission" date="2022-11" db="EMBL/GenBank/DDBJ databases">
        <title>Minimal conservation of predation-associated metabolite biosynthetic gene clusters underscores biosynthetic potential of Myxococcota including descriptions for ten novel species: Archangium lansinium sp. nov., Myxococcus landrumus sp. nov., Nannocystis bai.</title>
        <authorList>
            <person name="Ahearne A."/>
            <person name="Stevens C."/>
            <person name="Dowd S."/>
        </authorList>
    </citation>
    <scope>NUCLEOTIDE SEQUENCE</scope>
    <source>
        <strain evidence="5">Fl3</strain>
    </source>
</reference>
<dbReference type="InterPro" id="IPR000184">
    <property type="entry name" value="Bac_surfAg_D15"/>
</dbReference>
<evidence type="ECO:0000256" key="1">
    <source>
        <dbReference type="ARBA" id="ARBA00004370"/>
    </source>
</evidence>
<organism evidence="5 6">
    <name type="scientific">Nannocystis punicea</name>
    <dbReference type="NCBI Taxonomy" id="2995304"/>
    <lineage>
        <taxon>Bacteria</taxon>
        <taxon>Pseudomonadati</taxon>
        <taxon>Myxococcota</taxon>
        <taxon>Polyangia</taxon>
        <taxon>Nannocystales</taxon>
        <taxon>Nannocystaceae</taxon>
        <taxon>Nannocystis</taxon>
    </lineage>
</organism>
<evidence type="ECO:0000313" key="5">
    <source>
        <dbReference type="EMBL" id="WAS93444.1"/>
    </source>
</evidence>
<name>A0ABY7H378_9BACT</name>